<protein>
    <submittedName>
        <fullName evidence="2">NAD-dependent epimerase/dehydratase family protein</fullName>
    </submittedName>
</protein>
<dbReference type="SUPFAM" id="SSF51735">
    <property type="entry name" value="NAD(P)-binding Rossmann-fold domains"/>
    <property type="match status" value="1"/>
</dbReference>
<evidence type="ECO:0000259" key="1">
    <source>
        <dbReference type="Pfam" id="PF01370"/>
    </source>
</evidence>
<dbReference type="Gene3D" id="3.40.50.720">
    <property type="entry name" value="NAD(P)-binding Rossmann-like Domain"/>
    <property type="match status" value="1"/>
</dbReference>
<dbReference type="Pfam" id="PF01370">
    <property type="entry name" value="Epimerase"/>
    <property type="match status" value="1"/>
</dbReference>
<organism evidence="2 3">
    <name type="scientific">Macrococcoides canis</name>
    <dbReference type="NCBI Taxonomy" id="1855823"/>
    <lineage>
        <taxon>Bacteria</taxon>
        <taxon>Bacillati</taxon>
        <taxon>Bacillota</taxon>
        <taxon>Bacilli</taxon>
        <taxon>Bacillales</taxon>
        <taxon>Staphylococcaceae</taxon>
        <taxon>Macrococcoides</taxon>
    </lineage>
</organism>
<dbReference type="AlphaFoldDB" id="A0A4R6C5T3"/>
<name>A0A4R6C5T3_9STAP</name>
<comment type="caution">
    <text evidence="2">The sequence shown here is derived from an EMBL/GenBank/DDBJ whole genome shotgun (WGS) entry which is preliminary data.</text>
</comment>
<gene>
    <name evidence="2" type="ORF">ETI04_05015</name>
</gene>
<evidence type="ECO:0000313" key="3">
    <source>
        <dbReference type="Proteomes" id="UP000294865"/>
    </source>
</evidence>
<accession>A0A4R6C5T3</accession>
<dbReference type="InterPro" id="IPR001509">
    <property type="entry name" value="Epimerase_deHydtase"/>
</dbReference>
<feature type="domain" description="NAD-dependent epimerase/dehydratase" evidence="1">
    <location>
        <begin position="7"/>
        <end position="113"/>
    </location>
</feature>
<proteinExistence type="predicted"/>
<evidence type="ECO:0000313" key="2">
    <source>
        <dbReference type="EMBL" id="TDM17260.1"/>
    </source>
</evidence>
<dbReference type="InterPro" id="IPR036291">
    <property type="entry name" value="NAD(P)-bd_dom_sf"/>
</dbReference>
<sequence>MTMKEKVLLTGATGYIGKYISSQLTDQYDIYAMSKYPSEQIEDVTWLTGDMFSLNDCIDAMTHVDFGIYFLDPNKRSSRMNDAKFRDINAISADNFARAAEITELKAIFYVSGTSDDEETLNILRSYKTPVHASVTSVKRKGIVAQTQNSEINDVRSIQRTLMPSSWTVAEVSHHYFNWLNDMAFNIINVNHKDNAYTINAAGKNVLTLTEDKEKSDINRIVYKITDGSFYKDTPESRARMEFRRLKNSETLIIALHDYEPTIPWLVYILTQLPIHHLSMKIFDIEMRIARFQEDKVNGVEKHYTK</sequence>
<dbReference type="EMBL" id="SDQG01000002">
    <property type="protein sequence ID" value="TDM17260.1"/>
    <property type="molecule type" value="Genomic_DNA"/>
</dbReference>
<dbReference type="Proteomes" id="UP000294865">
    <property type="component" value="Unassembled WGS sequence"/>
</dbReference>
<reference evidence="2 3" key="1">
    <citation type="submission" date="2019-01" db="EMBL/GenBank/DDBJ databases">
        <title>Draft genome sequences of Macrococcus caseolyticus, Macrococcus canis, Macrococcus bohemicus and Macrococcus goetzii.</title>
        <authorList>
            <person name="Mazhar S."/>
            <person name="Altermann E."/>
            <person name="Hill C."/>
            <person name="Mcauliffe O."/>
        </authorList>
    </citation>
    <scope>NUCLEOTIDE SEQUENCE [LARGE SCALE GENOMIC DNA]</scope>
    <source>
        <strain evidence="2 3">DPC7162</strain>
    </source>
</reference>